<organism evidence="1 2">
    <name type="scientific">Salmonirosea aquatica</name>
    <dbReference type="NCBI Taxonomy" id="2654236"/>
    <lineage>
        <taxon>Bacteria</taxon>
        <taxon>Pseudomonadati</taxon>
        <taxon>Bacteroidota</taxon>
        <taxon>Cytophagia</taxon>
        <taxon>Cytophagales</taxon>
        <taxon>Spirosomataceae</taxon>
        <taxon>Salmonirosea</taxon>
    </lineage>
</organism>
<protein>
    <submittedName>
        <fullName evidence="1">Uncharacterized protein</fullName>
    </submittedName>
</protein>
<proteinExistence type="predicted"/>
<sequence>MKKLLVFLFLLSSCKQEAIDLSLGVVKGSINGITWDGKSQIRAYLATESCGEKKIGINLQIFSNLGLDRLGLAIFDISPTEGTARIFKRKYNSQNCEDVEGSLSLSNYDVFLDQVYVLEKSTFNHQITISRVDTVANIMEGNFQILFGDSENKERVLPDTVLVKAEFRVPITRLDL</sequence>
<dbReference type="Proteomes" id="UP000479293">
    <property type="component" value="Unassembled WGS sequence"/>
</dbReference>
<name>A0A7C9BDS6_9BACT</name>
<keyword evidence="2" id="KW-1185">Reference proteome</keyword>
<dbReference type="RefSeq" id="WP_152758367.1">
    <property type="nucleotide sequence ID" value="NZ_WHLY01000002.1"/>
</dbReference>
<comment type="caution">
    <text evidence="1">The sequence shown here is derived from an EMBL/GenBank/DDBJ whole genome shotgun (WGS) entry which is preliminary data.</text>
</comment>
<accession>A0A7C9BDS6</accession>
<evidence type="ECO:0000313" key="1">
    <source>
        <dbReference type="EMBL" id="MPR33260.1"/>
    </source>
</evidence>
<dbReference type="EMBL" id="WHLY01000002">
    <property type="protein sequence ID" value="MPR33260.1"/>
    <property type="molecule type" value="Genomic_DNA"/>
</dbReference>
<dbReference type="AlphaFoldDB" id="A0A7C9BDS6"/>
<gene>
    <name evidence="1" type="ORF">GBK04_07780</name>
</gene>
<reference evidence="1 2" key="1">
    <citation type="submission" date="2019-10" db="EMBL/GenBank/DDBJ databases">
        <title>Draft Genome Sequence of Cytophagaceae sp. SJW1-29.</title>
        <authorList>
            <person name="Choi A."/>
        </authorList>
    </citation>
    <scope>NUCLEOTIDE SEQUENCE [LARGE SCALE GENOMIC DNA]</scope>
    <source>
        <strain evidence="1 2">SJW1-29</strain>
    </source>
</reference>
<evidence type="ECO:0000313" key="2">
    <source>
        <dbReference type="Proteomes" id="UP000479293"/>
    </source>
</evidence>